<reference evidence="3" key="2">
    <citation type="submission" date="2019-10" db="EMBL/GenBank/DDBJ databases">
        <authorList>
            <consortium name="NCBI Genome Project"/>
        </authorList>
    </citation>
    <scope>NUCLEOTIDE SEQUENCE</scope>
    <source>
        <strain evidence="3">NI907</strain>
    </source>
</reference>
<evidence type="ECO:0000256" key="1">
    <source>
        <dbReference type="SAM" id="Coils"/>
    </source>
</evidence>
<proteinExistence type="predicted"/>
<feature type="coiled-coil region" evidence="1">
    <location>
        <begin position="29"/>
        <end position="104"/>
    </location>
</feature>
<reference evidence="3" key="1">
    <citation type="journal article" date="2019" name="Mol. Biol. Evol.">
        <title>Blast fungal genomes show frequent chromosomal changes, gene gains and losses, and effector gene turnover.</title>
        <authorList>
            <person name="Gomez Luciano L.B."/>
            <person name="Jason Tsai I."/>
            <person name="Chuma I."/>
            <person name="Tosa Y."/>
            <person name="Chen Y.H."/>
            <person name="Li J.Y."/>
            <person name="Li M.Y."/>
            <person name="Jade Lu M.Y."/>
            <person name="Nakayashiki H."/>
            <person name="Li W.H."/>
        </authorList>
    </citation>
    <scope>NUCLEOTIDE SEQUENCE</scope>
    <source>
        <strain evidence="3">NI907</strain>
    </source>
</reference>
<dbReference type="GeneID" id="41964099"/>
<reference evidence="3" key="3">
    <citation type="submission" date="2025-08" db="UniProtKB">
        <authorList>
            <consortium name="RefSeq"/>
        </authorList>
    </citation>
    <scope>IDENTIFICATION</scope>
    <source>
        <strain evidence="3">NI907</strain>
    </source>
</reference>
<dbReference type="AlphaFoldDB" id="A0A6P8ARX8"/>
<gene>
    <name evidence="3" type="ORF">PgNI_09204</name>
</gene>
<keyword evidence="1" id="KW-0175">Coiled coil</keyword>
<organism evidence="2 3">
    <name type="scientific">Pyricularia grisea</name>
    <name type="common">Crabgrass-specific blast fungus</name>
    <name type="synonym">Magnaporthe grisea</name>
    <dbReference type="NCBI Taxonomy" id="148305"/>
    <lineage>
        <taxon>Eukaryota</taxon>
        <taxon>Fungi</taxon>
        <taxon>Dikarya</taxon>
        <taxon>Ascomycota</taxon>
        <taxon>Pezizomycotina</taxon>
        <taxon>Sordariomycetes</taxon>
        <taxon>Sordariomycetidae</taxon>
        <taxon>Magnaporthales</taxon>
        <taxon>Pyriculariaceae</taxon>
        <taxon>Pyricularia</taxon>
    </lineage>
</organism>
<name>A0A6P8ARX8_PYRGI</name>
<protein>
    <submittedName>
        <fullName evidence="3">Uncharacterized protein</fullName>
    </submittedName>
</protein>
<dbReference type="KEGG" id="pgri:PgNI_09204"/>
<accession>A0A6P8ARX8</accession>
<evidence type="ECO:0000313" key="2">
    <source>
        <dbReference type="Proteomes" id="UP000515153"/>
    </source>
</evidence>
<keyword evidence="2" id="KW-1185">Reference proteome</keyword>
<evidence type="ECO:0000313" key="3">
    <source>
        <dbReference type="RefSeq" id="XP_030977668.1"/>
    </source>
</evidence>
<sequence length="115" mass="13068">MSSNTFPPFGQLPEMTSIAQLGSAILNIRDSLARQMDEAQAEFDRCQTILDSLVDFQIKAMEAENLKAKCEEADKELARLQEENAILTGQVNNLKIQRDRVRKELERPMANRSDK</sequence>
<dbReference type="RefSeq" id="XP_030977668.1">
    <property type="nucleotide sequence ID" value="XM_031129191.1"/>
</dbReference>
<dbReference type="Proteomes" id="UP000515153">
    <property type="component" value="Unplaced"/>
</dbReference>